<keyword evidence="3" id="KW-1185">Reference proteome</keyword>
<dbReference type="RefSeq" id="WP_344476630.1">
    <property type="nucleotide sequence ID" value="NZ_BAAAQX010000009.1"/>
</dbReference>
<keyword evidence="1" id="KW-0732">Signal</keyword>
<name>A0ABN3CGG1_9ACTN</name>
<reference evidence="3" key="1">
    <citation type="journal article" date="2019" name="Int. J. Syst. Evol. Microbiol.">
        <title>The Global Catalogue of Microorganisms (GCM) 10K type strain sequencing project: providing services to taxonomists for standard genome sequencing and annotation.</title>
        <authorList>
            <consortium name="The Broad Institute Genomics Platform"/>
            <consortium name="The Broad Institute Genome Sequencing Center for Infectious Disease"/>
            <person name="Wu L."/>
            <person name="Ma J."/>
        </authorList>
    </citation>
    <scope>NUCLEOTIDE SEQUENCE [LARGE SCALE GENOMIC DNA]</scope>
    <source>
        <strain evidence="3">JCM 16114</strain>
    </source>
</reference>
<feature type="signal peptide" evidence="1">
    <location>
        <begin position="1"/>
        <end position="21"/>
    </location>
</feature>
<evidence type="ECO:0000256" key="1">
    <source>
        <dbReference type="SAM" id="SignalP"/>
    </source>
</evidence>
<evidence type="ECO:0000313" key="3">
    <source>
        <dbReference type="Proteomes" id="UP001499843"/>
    </source>
</evidence>
<gene>
    <name evidence="2" type="ORF">GCM10009850_039160</name>
</gene>
<comment type="caution">
    <text evidence="2">The sequence shown here is derived from an EMBL/GenBank/DDBJ whole genome shotgun (WGS) entry which is preliminary data.</text>
</comment>
<dbReference type="EMBL" id="BAAAQX010000009">
    <property type="protein sequence ID" value="GAA2208458.1"/>
    <property type="molecule type" value="Genomic_DNA"/>
</dbReference>
<accession>A0ABN3CGG1</accession>
<evidence type="ECO:0000313" key="2">
    <source>
        <dbReference type="EMBL" id="GAA2208458.1"/>
    </source>
</evidence>
<protein>
    <recommendedName>
        <fullName evidence="4">Secreted protein</fullName>
    </recommendedName>
</protein>
<dbReference type="Proteomes" id="UP001499843">
    <property type="component" value="Unassembled WGS sequence"/>
</dbReference>
<proteinExistence type="predicted"/>
<feature type="chain" id="PRO_5046733651" description="Secreted protein" evidence="1">
    <location>
        <begin position="22"/>
        <end position="141"/>
    </location>
</feature>
<evidence type="ECO:0008006" key="4">
    <source>
        <dbReference type="Google" id="ProtNLM"/>
    </source>
</evidence>
<organism evidence="2 3">
    <name type="scientific">Nonomuraea monospora</name>
    <dbReference type="NCBI Taxonomy" id="568818"/>
    <lineage>
        <taxon>Bacteria</taxon>
        <taxon>Bacillati</taxon>
        <taxon>Actinomycetota</taxon>
        <taxon>Actinomycetes</taxon>
        <taxon>Streptosporangiales</taxon>
        <taxon>Streptosporangiaceae</taxon>
        <taxon>Nonomuraea</taxon>
    </lineage>
</organism>
<sequence>MKILRNLAVVAAMGVAATVTATPAMASAAAEGYLVTRCANGSYSIEVRVHYLTTGTNHVFNQVSWKIAGNVGGQNTVRYHFIQDAATDQVFKVINYTGGKTGTRNISVTRPKSHQVYVKLGARFDTSASSDPGCTSQTRGI</sequence>